<keyword evidence="2" id="KW-1185">Reference proteome</keyword>
<organism evidence="1 2">
    <name type="scientific">Helianthus annuus</name>
    <name type="common">Common sunflower</name>
    <dbReference type="NCBI Taxonomy" id="4232"/>
    <lineage>
        <taxon>Eukaryota</taxon>
        <taxon>Viridiplantae</taxon>
        <taxon>Streptophyta</taxon>
        <taxon>Embryophyta</taxon>
        <taxon>Tracheophyta</taxon>
        <taxon>Spermatophyta</taxon>
        <taxon>Magnoliopsida</taxon>
        <taxon>eudicotyledons</taxon>
        <taxon>Gunneridae</taxon>
        <taxon>Pentapetalae</taxon>
        <taxon>asterids</taxon>
        <taxon>campanulids</taxon>
        <taxon>Asterales</taxon>
        <taxon>Asteraceae</taxon>
        <taxon>Asteroideae</taxon>
        <taxon>Heliantheae alliance</taxon>
        <taxon>Heliantheae</taxon>
        <taxon>Helianthus</taxon>
    </lineage>
</organism>
<protein>
    <submittedName>
        <fullName evidence="1">Uncharacterized protein</fullName>
    </submittedName>
</protein>
<reference evidence="2" key="1">
    <citation type="journal article" date="2017" name="Nature">
        <title>The sunflower genome provides insights into oil metabolism, flowering and Asterid evolution.</title>
        <authorList>
            <person name="Badouin H."/>
            <person name="Gouzy J."/>
            <person name="Grassa C.J."/>
            <person name="Murat F."/>
            <person name="Staton S.E."/>
            <person name="Cottret L."/>
            <person name="Lelandais-Briere C."/>
            <person name="Owens G.L."/>
            <person name="Carrere S."/>
            <person name="Mayjonade B."/>
            <person name="Legrand L."/>
            <person name="Gill N."/>
            <person name="Kane N.C."/>
            <person name="Bowers J.E."/>
            <person name="Hubner S."/>
            <person name="Bellec A."/>
            <person name="Berard A."/>
            <person name="Berges H."/>
            <person name="Blanchet N."/>
            <person name="Boniface M.C."/>
            <person name="Brunel D."/>
            <person name="Catrice O."/>
            <person name="Chaidir N."/>
            <person name="Claudel C."/>
            <person name="Donnadieu C."/>
            <person name="Faraut T."/>
            <person name="Fievet G."/>
            <person name="Helmstetter N."/>
            <person name="King M."/>
            <person name="Knapp S.J."/>
            <person name="Lai Z."/>
            <person name="Le Paslier M.C."/>
            <person name="Lippi Y."/>
            <person name="Lorenzon L."/>
            <person name="Mandel J.R."/>
            <person name="Marage G."/>
            <person name="Marchand G."/>
            <person name="Marquand E."/>
            <person name="Bret-Mestries E."/>
            <person name="Morien E."/>
            <person name="Nambeesan S."/>
            <person name="Nguyen T."/>
            <person name="Pegot-Espagnet P."/>
            <person name="Pouilly N."/>
            <person name="Raftis F."/>
            <person name="Sallet E."/>
            <person name="Schiex T."/>
            <person name="Thomas J."/>
            <person name="Vandecasteele C."/>
            <person name="Vares D."/>
            <person name="Vear F."/>
            <person name="Vautrin S."/>
            <person name="Crespi M."/>
            <person name="Mangin B."/>
            <person name="Burke J.M."/>
            <person name="Salse J."/>
            <person name="Munos S."/>
            <person name="Vincourt P."/>
            <person name="Rieseberg L.H."/>
            <person name="Langlade N.B."/>
        </authorList>
    </citation>
    <scope>NUCLEOTIDE SEQUENCE [LARGE SCALE GENOMIC DNA]</scope>
    <source>
        <strain evidence="2">cv. SF193</strain>
    </source>
</reference>
<evidence type="ECO:0000313" key="1">
    <source>
        <dbReference type="EMBL" id="OTG00474.1"/>
    </source>
</evidence>
<dbReference type="Proteomes" id="UP000215914">
    <property type="component" value="Chromosome 13"/>
</dbReference>
<dbReference type="AlphaFoldDB" id="A0A251SP08"/>
<proteinExistence type="predicted"/>
<sequence length="62" mass="7257">MTIRFQLIENFLFMYKFASRACFALCTLCNPSRETFPWRFVNPLSSFIAKPSSPSMMILVRV</sequence>
<name>A0A251SP08_HELAN</name>
<accession>A0A251SP08</accession>
<dbReference type="InParanoid" id="A0A251SP08"/>
<gene>
    <name evidence="1" type="ORF">HannXRQ_Chr13g0391451</name>
</gene>
<dbReference type="EMBL" id="CM007902">
    <property type="protein sequence ID" value="OTG00474.1"/>
    <property type="molecule type" value="Genomic_DNA"/>
</dbReference>
<evidence type="ECO:0000313" key="2">
    <source>
        <dbReference type="Proteomes" id="UP000215914"/>
    </source>
</evidence>